<dbReference type="eggNOG" id="COG1262">
    <property type="taxonomic scope" value="Bacteria"/>
</dbReference>
<dbReference type="OrthoDB" id="482943at2"/>
<dbReference type="RefSeq" id="WP_006104659.1">
    <property type="nucleotide sequence ID" value="NZ_DS989865.1"/>
</dbReference>
<protein>
    <submittedName>
        <fullName evidence="1">Uncharacterized protein</fullName>
    </submittedName>
</protein>
<keyword evidence="2" id="KW-1185">Reference proteome</keyword>
<dbReference type="EMBL" id="DS989865">
    <property type="protein sequence ID" value="EDX72383.1"/>
    <property type="molecule type" value="Genomic_DNA"/>
</dbReference>
<gene>
    <name evidence="1" type="ORF">MC7420_1052</name>
</gene>
<reference evidence="1 2" key="1">
    <citation type="submission" date="2008-07" db="EMBL/GenBank/DDBJ databases">
        <authorList>
            <person name="Tandeau de Marsac N."/>
            <person name="Ferriera S."/>
            <person name="Johnson J."/>
            <person name="Kravitz S."/>
            <person name="Beeson K."/>
            <person name="Sutton G."/>
            <person name="Rogers Y.-H."/>
            <person name="Friedman R."/>
            <person name="Frazier M."/>
            <person name="Venter J.C."/>
        </authorList>
    </citation>
    <scope>NUCLEOTIDE SEQUENCE [LARGE SCALE GENOMIC DNA]</scope>
    <source>
        <strain evidence="1 2">PCC 7420</strain>
    </source>
</reference>
<dbReference type="STRING" id="118168.MC7420_1052"/>
<organism evidence="1 2">
    <name type="scientific">Coleofasciculus chthonoplastes PCC 7420</name>
    <dbReference type="NCBI Taxonomy" id="118168"/>
    <lineage>
        <taxon>Bacteria</taxon>
        <taxon>Bacillati</taxon>
        <taxon>Cyanobacteriota</taxon>
        <taxon>Cyanophyceae</taxon>
        <taxon>Coleofasciculales</taxon>
        <taxon>Coleofasciculaceae</taxon>
        <taxon>Coleofasciculus</taxon>
    </lineage>
</organism>
<evidence type="ECO:0000313" key="2">
    <source>
        <dbReference type="Proteomes" id="UP000003835"/>
    </source>
</evidence>
<dbReference type="HOGENOM" id="CLU_1319101_0_0_3"/>
<sequence>MTANSNQPNPNDAVLGGQGFPLNSGVLGGLEGVKQRLTSESEEIRMAALDEALNYGQPGKDVLRQVVKTETGDLQLIAYNLLSQQVNEKEKQELQNYLSPELQIDLKFDLEIDTKELGEAIERAVNRALGRREIASADSHGILLAGTAPMPPLAGTALAPPETAGVISVDQVNDQAGNNSKAEIANDPPTKTLGLLRQWLKNKMNRQR</sequence>
<proteinExistence type="predicted"/>
<evidence type="ECO:0000313" key="1">
    <source>
        <dbReference type="EMBL" id="EDX72383.1"/>
    </source>
</evidence>
<dbReference type="AlphaFoldDB" id="B4W0E8"/>
<name>B4W0E8_9CYAN</name>
<accession>B4W0E8</accession>
<dbReference type="Proteomes" id="UP000003835">
    <property type="component" value="Unassembled WGS sequence"/>
</dbReference>